<reference evidence="1" key="1">
    <citation type="submission" date="2021-04" db="EMBL/GenBank/DDBJ databases">
        <authorList>
            <person name="Tunstrom K."/>
        </authorList>
    </citation>
    <scope>NUCLEOTIDE SEQUENCE</scope>
</reference>
<keyword evidence="2" id="KW-1185">Reference proteome</keyword>
<organism evidence="1 2">
    <name type="scientific">Parnassius apollo</name>
    <name type="common">Apollo butterfly</name>
    <name type="synonym">Papilio apollo</name>
    <dbReference type="NCBI Taxonomy" id="110799"/>
    <lineage>
        <taxon>Eukaryota</taxon>
        <taxon>Metazoa</taxon>
        <taxon>Ecdysozoa</taxon>
        <taxon>Arthropoda</taxon>
        <taxon>Hexapoda</taxon>
        <taxon>Insecta</taxon>
        <taxon>Pterygota</taxon>
        <taxon>Neoptera</taxon>
        <taxon>Endopterygota</taxon>
        <taxon>Lepidoptera</taxon>
        <taxon>Glossata</taxon>
        <taxon>Ditrysia</taxon>
        <taxon>Papilionoidea</taxon>
        <taxon>Papilionidae</taxon>
        <taxon>Parnassiinae</taxon>
        <taxon>Parnassini</taxon>
        <taxon>Parnassius</taxon>
        <taxon>Parnassius</taxon>
    </lineage>
</organism>
<accession>A0A8S3Y8M3</accession>
<protein>
    <submittedName>
        <fullName evidence="1">(apollo) hypothetical protein</fullName>
    </submittedName>
</protein>
<name>A0A8S3Y8M3_PARAO</name>
<evidence type="ECO:0000313" key="1">
    <source>
        <dbReference type="EMBL" id="CAG5057272.1"/>
    </source>
</evidence>
<sequence>MTPPVILYSREEGQLLYPLDGGKEEIEMIKAELGSYAFAAQYQQNPLPLSSGIVKREWLKRYKNVLDNLSHVTKVGTLRFQ</sequence>
<dbReference type="Proteomes" id="UP000691718">
    <property type="component" value="Unassembled WGS sequence"/>
</dbReference>
<gene>
    <name evidence="1" type="ORF">PAPOLLO_LOCUS27097</name>
</gene>
<dbReference type="OrthoDB" id="6414372at2759"/>
<proteinExistence type="predicted"/>
<comment type="caution">
    <text evidence="1">The sequence shown here is derived from an EMBL/GenBank/DDBJ whole genome shotgun (WGS) entry which is preliminary data.</text>
</comment>
<dbReference type="EMBL" id="CAJQZP010001624">
    <property type="protein sequence ID" value="CAG5057272.1"/>
    <property type="molecule type" value="Genomic_DNA"/>
</dbReference>
<dbReference type="AlphaFoldDB" id="A0A8S3Y8M3"/>
<evidence type="ECO:0000313" key="2">
    <source>
        <dbReference type="Proteomes" id="UP000691718"/>
    </source>
</evidence>